<evidence type="ECO:0000313" key="3">
    <source>
        <dbReference type="Proteomes" id="UP001193680"/>
    </source>
</evidence>
<reference evidence="2 3" key="1">
    <citation type="submission" date="2020-11" db="EMBL/GenBank/DDBJ databases">
        <title>Sulfur oxidizing isolate from Hospital Hole Sinkhole.</title>
        <authorList>
            <person name="Scott K.M."/>
        </authorList>
    </citation>
    <scope>NUCLEOTIDE SEQUENCE [LARGE SCALE GENOMIC DNA]</scope>
    <source>
        <strain evidence="2 3">HH1</strain>
    </source>
</reference>
<feature type="chain" id="PRO_5046698188" evidence="1">
    <location>
        <begin position="21"/>
        <end position="228"/>
    </location>
</feature>
<dbReference type="Gene3D" id="2.40.160.170">
    <property type="match status" value="1"/>
</dbReference>
<name>A0ABS0BYN7_9GAMM</name>
<accession>A0ABS0BYN7</accession>
<keyword evidence="3" id="KW-1185">Reference proteome</keyword>
<dbReference type="EMBL" id="JACBGI020000031">
    <property type="protein sequence ID" value="MBF6058917.1"/>
    <property type="molecule type" value="Genomic_DNA"/>
</dbReference>
<protein>
    <submittedName>
        <fullName evidence="2">Uncharacterized protein</fullName>
    </submittedName>
</protein>
<comment type="caution">
    <text evidence="2">The sequence shown here is derived from an EMBL/GenBank/DDBJ whole genome shotgun (WGS) entry which is preliminary data.</text>
</comment>
<evidence type="ECO:0000256" key="1">
    <source>
        <dbReference type="SAM" id="SignalP"/>
    </source>
</evidence>
<sequence length="228" mass="24496">MKKWMASALLVGFPLIQAQAAEDANIAVGVNYGLLSGPTFEMTYAVSPKFQMRGSFSSGMGLSGHQKEDNIDYKVEQDGGINRIAFDYHPFAGNFFISAGYAQNNVKFDMNAYSDGETITLGNETYTSKNANLFGQADWDNGATVTLGWGHSPTSGWGGIVELGAIFTGATNVNLSGTGEIVKNGTTYDLATDPVALQALSEEEQKIQDDVSSVDVFPIVQVGINYRF</sequence>
<gene>
    <name evidence="2" type="ORF">H8792_011235</name>
</gene>
<evidence type="ECO:0000313" key="2">
    <source>
        <dbReference type="EMBL" id="MBF6058917.1"/>
    </source>
</evidence>
<dbReference type="Proteomes" id="UP001193680">
    <property type="component" value="Unassembled WGS sequence"/>
</dbReference>
<organism evidence="2 3">
    <name type="scientific">Thiomicrorhabdus heinhorstiae</name>
    <dbReference type="NCBI Taxonomy" id="2748010"/>
    <lineage>
        <taxon>Bacteria</taxon>
        <taxon>Pseudomonadati</taxon>
        <taxon>Pseudomonadota</taxon>
        <taxon>Gammaproteobacteria</taxon>
        <taxon>Thiotrichales</taxon>
        <taxon>Piscirickettsiaceae</taxon>
        <taxon>Thiomicrorhabdus</taxon>
    </lineage>
</organism>
<dbReference type="RefSeq" id="WP_185979060.1">
    <property type="nucleotide sequence ID" value="NZ_JACBGI020000031.1"/>
</dbReference>
<keyword evidence="1" id="KW-0732">Signal</keyword>
<feature type="signal peptide" evidence="1">
    <location>
        <begin position="1"/>
        <end position="20"/>
    </location>
</feature>
<proteinExistence type="predicted"/>